<dbReference type="RefSeq" id="WP_192215659.1">
    <property type="nucleotide sequence ID" value="NZ_BPQF01000019.1"/>
</dbReference>
<gene>
    <name evidence="2" type="ORF">OICFNHDK_3799</name>
</gene>
<proteinExistence type="predicted"/>
<reference evidence="2" key="1">
    <citation type="journal article" date="2016" name="Front. Microbiol.">
        <title>Genome Sequence of the Piezophilic, Mesophilic Sulfate-Reducing Bacterium Desulfovibrio indicus J2T.</title>
        <authorList>
            <person name="Cao J."/>
            <person name="Maignien L."/>
            <person name="Shao Z."/>
            <person name="Alain K."/>
            <person name="Jebbar M."/>
        </authorList>
    </citation>
    <scope>NUCLEOTIDE SEQUENCE</scope>
    <source>
        <strain evidence="2">DSM 21893</strain>
    </source>
</reference>
<evidence type="ECO:0000313" key="2">
    <source>
        <dbReference type="EMBL" id="GJD41316.1"/>
    </source>
</evidence>
<dbReference type="EMBL" id="BPQF01000019">
    <property type="protein sequence ID" value="GJD41316.1"/>
    <property type="molecule type" value="Genomic_DNA"/>
</dbReference>
<reference evidence="2" key="2">
    <citation type="submission" date="2021-08" db="EMBL/GenBank/DDBJ databases">
        <authorList>
            <person name="Tani A."/>
            <person name="Ola A."/>
            <person name="Ogura Y."/>
            <person name="Katsura K."/>
            <person name="Hayashi T."/>
        </authorList>
    </citation>
    <scope>NUCLEOTIDE SEQUENCE</scope>
    <source>
        <strain evidence="2">DSM 21893</strain>
    </source>
</reference>
<sequence length="112" mass="11252">MSSAAVVEQVVATATITTERGASSAVAYQQAATATVANEQGPAGPPGSGIGYDHQQPSPSMLWTVAHNLGARPGVQTFSVGGVEIVGAVQHLSNNVLSIAFVVPVAGYAHVI</sequence>
<name>A0AAV4ZBC3_9HYPH</name>
<dbReference type="AlphaFoldDB" id="A0AAV4ZBC3"/>
<evidence type="ECO:0000256" key="1">
    <source>
        <dbReference type="SAM" id="MobiDB-lite"/>
    </source>
</evidence>
<evidence type="ECO:0000313" key="3">
    <source>
        <dbReference type="Proteomes" id="UP001055307"/>
    </source>
</evidence>
<organism evidence="2 3">
    <name type="scientific">Methylobacterium bullatum</name>
    <dbReference type="NCBI Taxonomy" id="570505"/>
    <lineage>
        <taxon>Bacteria</taxon>
        <taxon>Pseudomonadati</taxon>
        <taxon>Pseudomonadota</taxon>
        <taxon>Alphaproteobacteria</taxon>
        <taxon>Hyphomicrobiales</taxon>
        <taxon>Methylobacteriaceae</taxon>
        <taxon>Methylobacterium</taxon>
    </lineage>
</organism>
<protein>
    <submittedName>
        <fullName evidence="2">Uncharacterized protein</fullName>
    </submittedName>
</protein>
<keyword evidence="3" id="KW-1185">Reference proteome</keyword>
<comment type="caution">
    <text evidence="2">The sequence shown here is derived from an EMBL/GenBank/DDBJ whole genome shotgun (WGS) entry which is preliminary data.</text>
</comment>
<feature type="region of interest" description="Disordered" evidence="1">
    <location>
        <begin position="35"/>
        <end position="54"/>
    </location>
</feature>
<dbReference type="Proteomes" id="UP001055307">
    <property type="component" value="Unassembled WGS sequence"/>
</dbReference>
<accession>A0AAV4ZBC3</accession>